<evidence type="ECO:0000313" key="2">
    <source>
        <dbReference type="EMBL" id="SCZ81206.1"/>
    </source>
</evidence>
<reference evidence="2 3" key="1">
    <citation type="submission" date="2016-10" db="EMBL/GenBank/DDBJ databases">
        <authorList>
            <person name="de Groot N.N."/>
        </authorList>
    </citation>
    <scope>NUCLEOTIDE SEQUENCE [LARGE SCALE GENOMIC DNA]</scope>
    <source>
        <strain evidence="2 3">DSM 2784</strain>
    </source>
</reference>
<dbReference type="STRING" id="1120920.SAMN03080599_02658"/>
<dbReference type="GO" id="GO:0032259">
    <property type="term" value="P:methylation"/>
    <property type="evidence" value="ECO:0007669"/>
    <property type="project" value="UniProtKB-KW"/>
</dbReference>
<dbReference type="Pfam" id="PF13847">
    <property type="entry name" value="Methyltransf_31"/>
    <property type="match status" value="1"/>
</dbReference>
<dbReference type="PANTHER" id="PTHR43861">
    <property type="entry name" value="TRANS-ACONITATE 2-METHYLTRANSFERASE-RELATED"/>
    <property type="match status" value="1"/>
</dbReference>
<protein>
    <submittedName>
        <fullName evidence="2">Methyltransferase domain-containing protein</fullName>
    </submittedName>
</protein>
<dbReference type="InterPro" id="IPR025714">
    <property type="entry name" value="Methyltranfer_dom"/>
</dbReference>
<accession>A0A1G5S4F9</accession>
<dbReference type="AlphaFoldDB" id="A0A1G5S4F9"/>
<evidence type="ECO:0000313" key="3">
    <source>
        <dbReference type="Proteomes" id="UP000199208"/>
    </source>
</evidence>
<dbReference type="GO" id="GO:0008168">
    <property type="term" value="F:methyltransferase activity"/>
    <property type="evidence" value="ECO:0007669"/>
    <property type="project" value="UniProtKB-KW"/>
</dbReference>
<organism evidence="2 3">
    <name type="scientific">Acidaminobacter hydrogenoformans DSM 2784</name>
    <dbReference type="NCBI Taxonomy" id="1120920"/>
    <lineage>
        <taxon>Bacteria</taxon>
        <taxon>Bacillati</taxon>
        <taxon>Bacillota</taxon>
        <taxon>Clostridia</taxon>
        <taxon>Peptostreptococcales</taxon>
        <taxon>Acidaminobacteraceae</taxon>
        <taxon>Acidaminobacter</taxon>
    </lineage>
</organism>
<dbReference type="SUPFAM" id="SSF53335">
    <property type="entry name" value="S-adenosyl-L-methionine-dependent methyltransferases"/>
    <property type="match status" value="1"/>
</dbReference>
<dbReference type="EMBL" id="FMWL01000017">
    <property type="protein sequence ID" value="SCZ81206.1"/>
    <property type="molecule type" value="Genomic_DNA"/>
</dbReference>
<dbReference type="Gene3D" id="3.40.50.150">
    <property type="entry name" value="Vaccinia Virus protein VP39"/>
    <property type="match status" value="1"/>
</dbReference>
<name>A0A1G5S4F9_9FIRM</name>
<gene>
    <name evidence="2" type="ORF">SAMN03080599_02658</name>
</gene>
<keyword evidence="2" id="KW-0489">Methyltransferase</keyword>
<dbReference type="Proteomes" id="UP000199208">
    <property type="component" value="Unassembled WGS sequence"/>
</dbReference>
<dbReference type="RefSeq" id="WP_170829453.1">
    <property type="nucleotide sequence ID" value="NZ_FMWL01000017.1"/>
</dbReference>
<keyword evidence="3" id="KW-1185">Reference proteome</keyword>
<sequence>MYQKTYKDEVAEKLAKSLTAQTPELIPYLPELLVDIWDLGSSPEDMRALIEAYLPSPHKLQMIDMGCAKGAAPVYLARTLGCHVKGIDIIPEFIDAAEKHAQANDVEALCEFAVGDINEAVLTERNYDVAILDAIMDVLGTPAETIRMIRHVIKESGYLLINDAYKINEENNAAGVETLKMSEVAGSKCGSAKKSIDEIPEFPPEVLEAPYLTYEEWLALFRAEGLEVVATIVTEGKALFAFNEAQKELIRGRAEELMQKHPEKKALFEAFIKAQEGNQVAPDVPLQGITWLVRKIQFVPSRYR</sequence>
<feature type="domain" description="Methyltransferase" evidence="1">
    <location>
        <begin position="60"/>
        <end position="173"/>
    </location>
</feature>
<dbReference type="CDD" id="cd02440">
    <property type="entry name" value="AdoMet_MTases"/>
    <property type="match status" value="1"/>
</dbReference>
<evidence type="ECO:0000259" key="1">
    <source>
        <dbReference type="Pfam" id="PF13847"/>
    </source>
</evidence>
<keyword evidence="2" id="KW-0808">Transferase</keyword>
<proteinExistence type="predicted"/>
<dbReference type="InterPro" id="IPR029063">
    <property type="entry name" value="SAM-dependent_MTases_sf"/>
</dbReference>